<keyword evidence="2" id="KW-0121">Carboxypeptidase</keyword>
<dbReference type="Proteomes" id="UP000540056">
    <property type="component" value="Unassembled WGS sequence"/>
</dbReference>
<keyword evidence="2" id="KW-0378">Hydrolase</keyword>
<dbReference type="KEGG" id="aui:APT62_04715"/>
<dbReference type="RefSeq" id="WP_016897095.1">
    <property type="nucleotide sequence ID" value="NZ_CANSXX010000002.1"/>
</dbReference>
<name>A0A0U4WSU7_9LACT</name>
<evidence type="ECO:0000313" key="4">
    <source>
        <dbReference type="EMBL" id="QOQ78366.1"/>
    </source>
</evidence>
<dbReference type="GeneID" id="92865930"/>
<dbReference type="Proteomes" id="UP001164714">
    <property type="component" value="Chromosome"/>
</dbReference>
<dbReference type="EMBL" id="CP014162">
    <property type="protein sequence ID" value="AMB96709.1"/>
    <property type="molecule type" value="Genomic_DNA"/>
</dbReference>
<evidence type="ECO:0000313" key="5">
    <source>
        <dbReference type="EMBL" id="WAT25488.1"/>
    </source>
</evidence>
<reference evidence="3 7" key="3">
    <citation type="submission" date="2020-07" db="EMBL/GenBank/DDBJ databases">
        <title>Draft Genome Sequences of Lactobacillales Isolated from the International Space Station.</title>
        <authorList>
            <person name="Bharadwaj A.R."/>
            <person name="Singh N.K."/>
            <person name="Wood J.M."/>
            <person name="Debieu M."/>
            <person name="O'Hara N.B."/>
            <person name="Karouia F."/>
            <person name="Mason C.E."/>
            <person name="Venkateswaran K."/>
        </authorList>
    </citation>
    <scope>NUCLEOTIDE SEQUENCE [LARGE SCALE GENOMIC DNA]</scope>
    <source>
        <strain evidence="3 7">151250015-1-258-55</strain>
    </source>
</reference>
<keyword evidence="7" id="KW-1185">Reference proteome</keyword>
<evidence type="ECO:0000313" key="8">
    <source>
        <dbReference type="Proteomes" id="UP000595091"/>
    </source>
</evidence>
<dbReference type="AlphaFoldDB" id="A0A0U4WSU7"/>
<evidence type="ECO:0000313" key="2">
    <source>
        <dbReference type="EMBL" id="AMB96709.1"/>
    </source>
</evidence>
<dbReference type="EMBL" id="JACGAN010000001">
    <property type="protein sequence ID" value="MBA5745737.1"/>
    <property type="molecule type" value="Genomic_DNA"/>
</dbReference>
<proteinExistence type="predicted"/>
<protein>
    <submittedName>
        <fullName evidence="2">D-alanyl-D-alanine carboxypeptidase</fullName>
    </submittedName>
    <submittedName>
        <fullName evidence="5">YozE family protein</fullName>
    </submittedName>
</protein>
<dbReference type="InterPro" id="IPR023089">
    <property type="entry name" value="YozE_SAM-like"/>
</dbReference>
<dbReference type="EMBL" id="CP114063">
    <property type="protein sequence ID" value="WAT25488.1"/>
    <property type="molecule type" value="Genomic_DNA"/>
</dbReference>
<gene>
    <name evidence="2" type="ORF">AWM74_00010</name>
    <name evidence="3" type="ORF">H3232_00715</name>
    <name evidence="4" type="ORF">IMX20_04975</name>
    <name evidence="5" type="ORF">OZ415_05210</name>
</gene>
<organism evidence="2 6">
    <name type="scientific">Aerococcus urinaeequi</name>
    <dbReference type="NCBI Taxonomy" id="51665"/>
    <lineage>
        <taxon>Bacteria</taxon>
        <taxon>Bacillati</taxon>
        <taxon>Bacillota</taxon>
        <taxon>Bacilli</taxon>
        <taxon>Lactobacillales</taxon>
        <taxon>Aerococcaceae</taxon>
        <taxon>Aerococcus</taxon>
    </lineage>
</organism>
<evidence type="ECO:0000313" key="3">
    <source>
        <dbReference type="EMBL" id="MBA5745737.1"/>
    </source>
</evidence>
<sequence length="77" mass="9157">MITQSFYHYVQIFRNADLLDSDQQAQFAELVFLDGDFPKSASDFETISNYIELNQRYSDYVSTFDEVWQSYADKYQV</sequence>
<dbReference type="Proteomes" id="UP000595091">
    <property type="component" value="Chromosome"/>
</dbReference>
<dbReference type="Proteomes" id="UP000067698">
    <property type="component" value="Chromosome"/>
</dbReference>
<reference evidence="2 6" key="1">
    <citation type="journal article" date="2016" name="Genome Announc.">
        <title>Complete Genome Sequences of Aerococcus christensenii CCUG 28831T, Aerococcus sanguinicola CCUG 43001T, Aerococcus urinae CCUG 36881T, Aerococcus urinaeequi CCUG 28094T, Aerococcus urinaehominis CCUG 42038 BT, and Aerococcus viridans CCUG 4311T.</title>
        <authorList>
            <person name="Carkaci D."/>
            <person name="Dargis R."/>
            <person name="Nielsen X.C."/>
            <person name="Skovgaard O."/>
            <person name="Fuursted K."/>
            <person name="Christensen J.J."/>
        </authorList>
    </citation>
    <scope>NUCLEOTIDE SEQUENCE [LARGE SCALE GENOMIC DNA]</scope>
    <source>
        <strain evidence="2 6">CCUG28094</strain>
    </source>
</reference>
<dbReference type="GO" id="GO:0004180">
    <property type="term" value="F:carboxypeptidase activity"/>
    <property type="evidence" value="ECO:0007669"/>
    <property type="project" value="UniProtKB-KW"/>
</dbReference>
<feature type="domain" description="YozE SAM-like" evidence="1">
    <location>
        <begin position="5"/>
        <end position="72"/>
    </location>
</feature>
<dbReference type="SUPFAM" id="SSF140652">
    <property type="entry name" value="YozE-like"/>
    <property type="match status" value="1"/>
</dbReference>
<keyword evidence="2" id="KW-0645">Protease</keyword>
<dbReference type="OrthoDB" id="2242851at2"/>
<reference evidence="5" key="5">
    <citation type="submission" date="2022-12" db="EMBL/GenBank/DDBJ databases">
        <title>Whole genome sequence analysis of a duck derived balloon bacteium Aerococcus urinaeequi henan2020.</title>
        <authorList>
            <person name="Zhang H."/>
            <person name="Qiao H.X."/>
            <person name="Bian C.Z."/>
            <person name="Shu J.C."/>
        </authorList>
    </citation>
    <scope>NUCLEOTIDE SEQUENCE</scope>
    <source>
        <strain evidence="5">2020-HN-1</strain>
    </source>
</reference>
<reference evidence="6" key="2">
    <citation type="submission" date="2016-01" db="EMBL/GenBank/DDBJ databases">
        <title>Six Aerococcus type strain genome sequencing and assembly using PacBio and Illumina Hiseq.</title>
        <authorList>
            <person name="Carkaci D."/>
            <person name="Dargis R."/>
            <person name="Nielsen X.C."/>
            <person name="Skovgaard O."/>
            <person name="Fuursted K."/>
            <person name="Christensen J.J."/>
        </authorList>
    </citation>
    <scope>NUCLEOTIDE SEQUENCE [LARGE SCALE GENOMIC DNA]</scope>
    <source>
        <strain evidence="6">CCUG28094</strain>
    </source>
</reference>
<evidence type="ECO:0000313" key="6">
    <source>
        <dbReference type="Proteomes" id="UP000067698"/>
    </source>
</evidence>
<dbReference type="Pfam" id="PF06855">
    <property type="entry name" value="YozE_SAM_like"/>
    <property type="match status" value="1"/>
</dbReference>
<dbReference type="NCBIfam" id="NF010193">
    <property type="entry name" value="PRK13672.1"/>
    <property type="match status" value="1"/>
</dbReference>
<dbReference type="Gene3D" id="1.10.150.260">
    <property type="entry name" value="YozE SAM-like"/>
    <property type="match status" value="1"/>
</dbReference>
<evidence type="ECO:0000313" key="7">
    <source>
        <dbReference type="Proteomes" id="UP000540056"/>
    </source>
</evidence>
<accession>A0A0U4WSU7</accession>
<reference evidence="4 8" key="4">
    <citation type="submission" date="2020-10" db="EMBL/GenBank/DDBJ databases">
        <title>Plasmid carrying two tetracycline resistance determinant.</title>
        <authorList>
            <person name="Yang Q."/>
        </authorList>
    </citation>
    <scope>NUCLEOTIDE SEQUENCE [LARGE SCALE GENOMIC DNA]</scope>
    <source>
        <strain evidence="4 8">T43</strain>
    </source>
</reference>
<dbReference type="EMBL" id="CP063065">
    <property type="protein sequence ID" value="QOQ78366.1"/>
    <property type="molecule type" value="Genomic_DNA"/>
</dbReference>
<evidence type="ECO:0000259" key="1">
    <source>
        <dbReference type="Pfam" id="PF06855"/>
    </source>
</evidence>
<dbReference type="InterPro" id="IPR036806">
    <property type="entry name" value="YozE_SAM-like_sf"/>
</dbReference>